<keyword evidence="4" id="KW-1185">Reference proteome</keyword>
<organism evidence="3 4">
    <name type="scientific">Roseiconus lacunae</name>
    <dbReference type="NCBI Taxonomy" id="2605694"/>
    <lineage>
        <taxon>Bacteria</taxon>
        <taxon>Pseudomonadati</taxon>
        <taxon>Planctomycetota</taxon>
        <taxon>Planctomycetia</taxon>
        <taxon>Pirellulales</taxon>
        <taxon>Pirellulaceae</taxon>
        <taxon>Roseiconus</taxon>
    </lineage>
</organism>
<evidence type="ECO:0000313" key="3">
    <source>
        <dbReference type="EMBL" id="MDM4016655.1"/>
    </source>
</evidence>
<name>A0ABT7PJJ6_9BACT</name>
<keyword evidence="2" id="KW-0472">Membrane</keyword>
<evidence type="ECO:0000256" key="1">
    <source>
        <dbReference type="SAM" id="MobiDB-lite"/>
    </source>
</evidence>
<proteinExistence type="predicted"/>
<sequence length="219" mass="24832">MIRANVHQPFFRKFLFVFLGCLAFGAYCLYDGLVAYPKKLTMAAAYEELPEEGRQEAWQALATEKGWPTRTPANSAEEMQHKIGTQFMMAILCGLFAIPALMMFMSGQGTWVEGDETVIRNSKGKEVPVDAITQIDKRKWADKGIAKIYYDVDGKKQKFVMDDFKYEREPMGEIMMFAEANLNEDQVIGDDLERDKKALRDLEARESSPGTETPESDVS</sequence>
<evidence type="ECO:0000313" key="4">
    <source>
        <dbReference type="Proteomes" id="UP001239462"/>
    </source>
</evidence>
<feature type="transmembrane region" description="Helical" evidence="2">
    <location>
        <begin position="83"/>
        <end position="104"/>
    </location>
</feature>
<reference evidence="3 4" key="1">
    <citation type="submission" date="2023-06" db="EMBL/GenBank/DDBJ databases">
        <title>Roseiconus lacunae JC819 isolated from Gulf of Mannar region, Tamil Nadu.</title>
        <authorList>
            <person name="Pk S."/>
            <person name="Ch S."/>
            <person name="Ch V.R."/>
        </authorList>
    </citation>
    <scope>NUCLEOTIDE SEQUENCE [LARGE SCALE GENOMIC DNA]</scope>
    <source>
        <strain evidence="3 4">JC819</strain>
    </source>
</reference>
<keyword evidence="2" id="KW-0812">Transmembrane</keyword>
<dbReference type="RefSeq" id="WP_149497340.1">
    <property type="nucleotide sequence ID" value="NZ_JASZZN010000009.1"/>
</dbReference>
<accession>A0ABT7PJJ6</accession>
<keyword evidence="2" id="KW-1133">Transmembrane helix</keyword>
<evidence type="ECO:0000256" key="2">
    <source>
        <dbReference type="SAM" id="Phobius"/>
    </source>
</evidence>
<protein>
    <submittedName>
        <fullName evidence="3">Uncharacterized protein</fullName>
    </submittedName>
</protein>
<comment type="caution">
    <text evidence="3">The sequence shown here is derived from an EMBL/GenBank/DDBJ whole genome shotgun (WGS) entry which is preliminary data.</text>
</comment>
<dbReference type="EMBL" id="JASZZN010000009">
    <property type="protein sequence ID" value="MDM4016655.1"/>
    <property type="molecule type" value="Genomic_DNA"/>
</dbReference>
<feature type="region of interest" description="Disordered" evidence="1">
    <location>
        <begin position="198"/>
        <end position="219"/>
    </location>
</feature>
<gene>
    <name evidence="3" type="ORF">QTN89_14510</name>
</gene>
<dbReference type="Proteomes" id="UP001239462">
    <property type="component" value="Unassembled WGS sequence"/>
</dbReference>